<name>A0ABR3CD07_9PEZI</name>
<comment type="caution">
    <text evidence="1">The sequence shown here is derived from an EMBL/GenBank/DDBJ whole genome shotgun (WGS) entry which is preliminary data.</text>
</comment>
<dbReference type="EMBL" id="JAJVCZ030000006">
    <property type="protein sequence ID" value="KAL0258488.1"/>
    <property type="molecule type" value="Genomic_DNA"/>
</dbReference>
<evidence type="ECO:0000313" key="1">
    <source>
        <dbReference type="EMBL" id="KAL0258488.1"/>
    </source>
</evidence>
<dbReference type="RefSeq" id="XP_066631517.1">
    <property type="nucleotide sequence ID" value="XM_066777422.1"/>
</dbReference>
<organism evidence="1 2">
    <name type="scientific">Diplodia seriata</name>
    <dbReference type="NCBI Taxonomy" id="420778"/>
    <lineage>
        <taxon>Eukaryota</taxon>
        <taxon>Fungi</taxon>
        <taxon>Dikarya</taxon>
        <taxon>Ascomycota</taxon>
        <taxon>Pezizomycotina</taxon>
        <taxon>Dothideomycetes</taxon>
        <taxon>Dothideomycetes incertae sedis</taxon>
        <taxon>Botryosphaeriales</taxon>
        <taxon>Botryosphaeriaceae</taxon>
        <taxon>Diplodia</taxon>
    </lineage>
</organism>
<reference evidence="1 2" key="1">
    <citation type="submission" date="2024-02" db="EMBL/GenBank/DDBJ databases">
        <title>De novo assembly and annotation of 12 fungi associated with fruit tree decline syndrome in Ontario, Canada.</title>
        <authorList>
            <person name="Sulman M."/>
            <person name="Ellouze W."/>
            <person name="Ilyukhin E."/>
        </authorList>
    </citation>
    <scope>NUCLEOTIDE SEQUENCE [LARGE SCALE GENOMIC DNA]</scope>
    <source>
        <strain evidence="1 2">FDS-637</strain>
    </source>
</reference>
<gene>
    <name evidence="1" type="primary">BFR1_1</name>
    <name evidence="1" type="ORF">SLS55_005982</name>
</gene>
<protein>
    <submittedName>
        <fullName evidence="1">Multicopy suppressor of BFA (Brefeldin A)</fullName>
    </submittedName>
</protein>
<proteinExistence type="predicted"/>
<evidence type="ECO:0000313" key="2">
    <source>
        <dbReference type="Proteomes" id="UP001430584"/>
    </source>
</evidence>
<dbReference type="Proteomes" id="UP001430584">
    <property type="component" value="Unassembled WGS sequence"/>
</dbReference>
<sequence>MSPRLESDNLKSTEKKFRVRKKAEDGKIGVDCGGQAEAWMYNGRVIPTHVRKWSPKKFNKLLMGMDKAEEVSKRLSEKLRCAASVDGRTCKFDIEADAEGLIRYFDPSDLPTKETNGTSKFAAQAGRSTDDSAFKGIKVVKKEEEDYFAGSGSGKKGKLKPSLSNAALYLRDLCQPLSLLHETIQPPLSVRT</sequence>
<accession>A0ABR3CD07</accession>
<keyword evidence="2" id="KW-1185">Reference proteome</keyword>
<dbReference type="GeneID" id="92010067"/>